<proteinExistence type="predicted"/>
<comment type="caution">
    <text evidence="2">The sequence shown here is derived from an EMBL/GenBank/DDBJ whole genome shotgun (WGS) entry which is preliminary data.</text>
</comment>
<sequence>MFWLTLVIAVVVAVGIAAVLLRHPGVVFYDWIATHRTARHARERAATALPRVPTPAGKHVKRVDPAPLMSN</sequence>
<dbReference type="AlphaFoldDB" id="A0AAW3I1G6"/>
<reference evidence="2 3" key="1">
    <citation type="submission" date="2015-07" db="EMBL/GenBank/DDBJ databases">
        <title>Draft genome of Achromobacter spanius.</title>
        <authorList>
            <person name="Wang X."/>
        </authorList>
    </citation>
    <scope>NUCLEOTIDE SEQUENCE [LARGE SCALE GENOMIC DNA]</scope>
    <source>
        <strain evidence="2 3">CGMCC9173</strain>
    </source>
</reference>
<dbReference type="EMBL" id="LGVG01000020">
    <property type="protein sequence ID" value="KNE26599.1"/>
    <property type="molecule type" value="Genomic_DNA"/>
</dbReference>
<evidence type="ECO:0000313" key="2">
    <source>
        <dbReference type="EMBL" id="KNE26599.1"/>
    </source>
</evidence>
<protein>
    <submittedName>
        <fullName evidence="2">Uncharacterized protein</fullName>
    </submittedName>
</protein>
<dbReference type="Proteomes" id="UP000037511">
    <property type="component" value="Unassembled WGS sequence"/>
</dbReference>
<organism evidence="2 3">
    <name type="scientific">Achromobacter spanius</name>
    <dbReference type="NCBI Taxonomy" id="217203"/>
    <lineage>
        <taxon>Bacteria</taxon>
        <taxon>Pseudomonadati</taxon>
        <taxon>Pseudomonadota</taxon>
        <taxon>Betaproteobacteria</taxon>
        <taxon>Burkholderiales</taxon>
        <taxon>Alcaligenaceae</taxon>
        <taxon>Achromobacter</taxon>
    </lineage>
</organism>
<dbReference type="RefSeq" id="WP_050447939.1">
    <property type="nucleotide sequence ID" value="NZ_LGVG01000020.1"/>
</dbReference>
<accession>A0AAW3I1G6</accession>
<gene>
    <name evidence="2" type="ORF">AFM18_16210</name>
</gene>
<feature type="region of interest" description="Disordered" evidence="1">
    <location>
        <begin position="49"/>
        <end position="71"/>
    </location>
</feature>
<evidence type="ECO:0000313" key="3">
    <source>
        <dbReference type="Proteomes" id="UP000037511"/>
    </source>
</evidence>
<evidence type="ECO:0000256" key="1">
    <source>
        <dbReference type="SAM" id="MobiDB-lite"/>
    </source>
</evidence>
<name>A0AAW3I1G6_9BURK</name>